<evidence type="ECO:0000313" key="2">
    <source>
        <dbReference type="EMBL" id="JAT12771.1"/>
    </source>
</evidence>
<feature type="region of interest" description="Disordered" evidence="1">
    <location>
        <begin position="35"/>
        <end position="131"/>
    </location>
</feature>
<organism evidence="2">
    <name type="scientific">Graphocephala atropunctata</name>
    <dbReference type="NCBI Taxonomy" id="36148"/>
    <lineage>
        <taxon>Eukaryota</taxon>
        <taxon>Metazoa</taxon>
        <taxon>Ecdysozoa</taxon>
        <taxon>Arthropoda</taxon>
        <taxon>Hexapoda</taxon>
        <taxon>Insecta</taxon>
        <taxon>Pterygota</taxon>
        <taxon>Neoptera</taxon>
        <taxon>Paraneoptera</taxon>
        <taxon>Hemiptera</taxon>
        <taxon>Auchenorrhyncha</taxon>
        <taxon>Membracoidea</taxon>
        <taxon>Cicadellidae</taxon>
        <taxon>Cicadellinae</taxon>
        <taxon>Cicadellini</taxon>
        <taxon>Graphocephala</taxon>
    </lineage>
</organism>
<dbReference type="AlphaFoldDB" id="A0A1B6KMW4"/>
<reference evidence="2" key="1">
    <citation type="submission" date="2015-11" db="EMBL/GenBank/DDBJ databases">
        <title>De novo transcriptome assembly of four potential Pierce s Disease insect vectors from Arizona vineyards.</title>
        <authorList>
            <person name="Tassone E.E."/>
        </authorList>
    </citation>
    <scope>NUCLEOTIDE SEQUENCE</scope>
</reference>
<gene>
    <name evidence="2" type="ORF">g.51983</name>
</gene>
<feature type="compositionally biased region" description="Polar residues" evidence="1">
    <location>
        <begin position="65"/>
        <end position="78"/>
    </location>
</feature>
<feature type="non-terminal residue" evidence="2">
    <location>
        <position position="144"/>
    </location>
</feature>
<dbReference type="EMBL" id="GEBQ01027206">
    <property type="protein sequence ID" value="JAT12771.1"/>
    <property type="molecule type" value="Transcribed_RNA"/>
</dbReference>
<accession>A0A1B6KMW4</accession>
<feature type="non-terminal residue" evidence="2">
    <location>
        <position position="1"/>
    </location>
</feature>
<protein>
    <submittedName>
        <fullName evidence="2">Uncharacterized protein</fullName>
    </submittedName>
</protein>
<feature type="compositionally biased region" description="Polar residues" evidence="1">
    <location>
        <begin position="122"/>
        <end position="131"/>
    </location>
</feature>
<proteinExistence type="predicted"/>
<evidence type="ECO:0000256" key="1">
    <source>
        <dbReference type="SAM" id="MobiDB-lite"/>
    </source>
</evidence>
<feature type="compositionally biased region" description="Polar residues" evidence="1">
    <location>
        <begin position="93"/>
        <end position="112"/>
    </location>
</feature>
<feature type="compositionally biased region" description="Basic and acidic residues" evidence="1">
    <location>
        <begin position="48"/>
        <end position="60"/>
    </location>
</feature>
<sequence>TASMSVRALIEEKIIQKRITTSLGAHTQTSLTYSIPAVPSLNNAADKNSSRRHSDSEHFLPPRTPATQESGNTSVTSGQEKHSKTAVKRASSDPGSQQSHSPQLQLNFQSEPPYSLGVYSNDDGSSGYFSPSLQEDVFQQVQSV</sequence>
<name>A0A1B6KMW4_9HEMI</name>